<protein>
    <submittedName>
        <fullName evidence="1">Uncharacterized protein</fullName>
    </submittedName>
</protein>
<dbReference type="AlphaFoldDB" id="A0AAD0KTL2"/>
<sequence>MIANEIAISASGLSSLKNSPIQARAMACIAGATIMGRRGLTLSNHRLADGWTTMELTVVITMT</sequence>
<dbReference type="RefSeq" id="WP_041323218.1">
    <property type="nucleotide sequence ID" value="NZ_CP029543.1"/>
</dbReference>
<accession>A0AAD0KTL2</accession>
<evidence type="ECO:0000313" key="2">
    <source>
        <dbReference type="Proteomes" id="UP000249682"/>
    </source>
</evidence>
<dbReference type="Proteomes" id="UP000249682">
    <property type="component" value="Chromosome"/>
</dbReference>
<proteinExistence type="predicted"/>
<dbReference type="EMBL" id="CP029543">
    <property type="protein sequence ID" value="AWV48507.1"/>
    <property type="molecule type" value="Genomic_DNA"/>
</dbReference>
<gene>
    <name evidence="1" type="ORF">DIJ64_11905</name>
</gene>
<reference evidence="1 2" key="1">
    <citation type="submission" date="2018-05" db="EMBL/GenBank/DDBJ databases">
        <title>Evolution of small genomes with special reference to Mycobacterium leprae.</title>
        <authorList>
            <person name="Mohanty P.S."/>
            <person name="Bansal A.K."/>
            <person name="Gupta U.D."/>
            <person name="Naaz F."/>
            <person name="Dwivedi V.D."/>
            <person name="Singh H."/>
            <person name="Gupta G."/>
            <person name="Sharma S."/>
            <person name="Arora M."/>
        </authorList>
    </citation>
    <scope>NUCLEOTIDE SEQUENCE [LARGE SCALE GENOMIC DNA]</scope>
    <source>
        <strain evidence="1 2">MRHRU-235-G</strain>
    </source>
</reference>
<evidence type="ECO:0000313" key="1">
    <source>
        <dbReference type="EMBL" id="AWV48507.1"/>
    </source>
</evidence>
<name>A0AAD0KTL2_MYCLR</name>
<organism evidence="1 2">
    <name type="scientific">Mycobacterium leprae</name>
    <dbReference type="NCBI Taxonomy" id="1769"/>
    <lineage>
        <taxon>Bacteria</taxon>
        <taxon>Bacillati</taxon>
        <taxon>Actinomycetota</taxon>
        <taxon>Actinomycetes</taxon>
        <taxon>Mycobacteriales</taxon>
        <taxon>Mycobacteriaceae</taxon>
        <taxon>Mycobacterium</taxon>
    </lineage>
</organism>